<evidence type="ECO:0000313" key="7">
    <source>
        <dbReference type="Proteomes" id="UP000032633"/>
    </source>
</evidence>
<dbReference type="RefSeq" id="WP_045670868.1">
    <property type="nucleotide sequence ID" value="NZ_CP011058.1"/>
</dbReference>
<evidence type="ECO:0000256" key="5">
    <source>
        <dbReference type="SAM" id="SignalP"/>
    </source>
</evidence>
<dbReference type="Proteomes" id="UP000032633">
    <property type="component" value="Chromosome"/>
</dbReference>
<dbReference type="InterPro" id="IPR050490">
    <property type="entry name" value="Bact_solute-bd_prot1"/>
</dbReference>
<protein>
    <submittedName>
        <fullName evidence="6">ABC transporter substrate-binding protein</fullName>
    </submittedName>
</protein>
<accession>A0A0D5NJ85</accession>
<organism evidence="6 7">
    <name type="scientific">Paenibacillus beijingensis</name>
    <dbReference type="NCBI Taxonomy" id="1126833"/>
    <lineage>
        <taxon>Bacteria</taxon>
        <taxon>Bacillati</taxon>
        <taxon>Bacillota</taxon>
        <taxon>Bacilli</taxon>
        <taxon>Bacillales</taxon>
        <taxon>Paenibacillaceae</taxon>
        <taxon>Paenibacillus</taxon>
    </lineage>
</organism>
<dbReference type="KEGG" id="pbj:VN24_13765"/>
<dbReference type="HOGENOM" id="CLU_031285_9_1_9"/>
<evidence type="ECO:0000256" key="4">
    <source>
        <dbReference type="SAM" id="MobiDB-lite"/>
    </source>
</evidence>
<proteinExistence type="inferred from homology"/>
<dbReference type="SUPFAM" id="SSF53850">
    <property type="entry name" value="Periplasmic binding protein-like II"/>
    <property type="match status" value="1"/>
</dbReference>
<dbReference type="PROSITE" id="PS51257">
    <property type="entry name" value="PROKAR_LIPOPROTEIN"/>
    <property type="match status" value="1"/>
</dbReference>
<dbReference type="Gene3D" id="3.40.190.10">
    <property type="entry name" value="Periplasmic binding protein-like II"/>
    <property type="match status" value="2"/>
</dbReference>
<dbReference type="Pfam" id="PF01547">
    <property type="entry name" value="SBP_bac_1"/>
    <property type="match status" value="1"/>
</dbReference>
<reference evidence="7" key="2">
    <citation type="submission" date="2015-03" db="EMBL/GenBank/DDBJ databases">
        <title>Genome sequence of Paenibacillus beijingensis strain DSM 24997T.</title>
        <authorList>
            <person name="Kwak Y."/>
            <person name="Shin J.-H."/>
        </authorList>
    </citation>
    <scope>NUCLEOTIDE SEQUENCE [LARGE SCALE GENOMIC DNA]</scope>
    <source>
        <strain evidence="7">DSM 24997</strain>
    </source>
</reference>
<keyword evidence="7" id="KW-1185">Reference proteome</keyword>
<dbReference type="PATRIC" id="fig|1126833.4.peg.3003"/>
<evidence type="ECO:0000313" key="6">
    <source>
        <dbReference type="EMBL" id="AJY75439.1"/>
    </source>
</evidence>
<feature type="region of interest" description="Disordered" evidence="4">
    <location>
        <begin position="26"/>
        <end position="62"/>
    </location>
</feature>
<comment type="similarity">
    <text evidence="1">Belongs to the bacterial solute-binding protein 1 family.</text>
</comment>
<evidence type="ECO:0000256" key="3">
    <source>
        <dbReference type="ARBA" id="ARBA00022729"/>
    </source>
</evidence>
<feature type="compositionally biased region" description="Low complexity" evidence="4">
    <location>
        <begin position="30"/>
        <end position="60"/>
    </location>
</feature>
<name>A0A0D5NJ85_9BACL</name>
<dbReference type="PANTHER" id="PTHR43649:SF34">
    <property type="entry name" value="ABC TRANSPORTER PERIPLASMIC-BINDING PROTEIN YCJN-RELATED"/>
    <property type="match status" value="1"/>
</dbReference>
<dbReference type="PANTHER" id="PTHR43649">
    <property type="entry name" value="ARABINOSE-BINDING PROTEIN-RELATED"/>
    <property type="match status" value="1"/>
</dbReference>
<evidence type="ECO:0000256" key="1">
    <source>
        <dbReference type="ARBA" id="ARBA00008520"/>
    </source>
</evidence>
<keyword evidence="2" id="KW-0813">Transport</keyword>
<feature type="chain" id="PRO_5039627860" evidence="5">
    <location>
        <begin position="21"/>
        <end position="455"/>
    </location>
</feature>
<gene>
    <name evidence="6" type="ORF">VN24_13765</name>
</gene>
<dbReference type="CDD" id="cd14750">
    <property type="entry name" value="PBP2_TMBP"/>
    <property type="match status" value="1"/>
</dbReference>
<dbReference type="STRING" id="1126833.VN24_13765"/>
<dbReference type="InterPro" id="IPR006059">
    <property type="entry name" value="SBP"/>
</dbReference>
<keyword evidence="3 5" id="KW-0732">Signal</keyword>
<dbReference type="AlphaFoldDB" id="A0A0D5NJ85"/>
<dbReference type="EMBL" id="CP011058">
    <property type="protein sequence ID" value="AJY75439.1"/>
    <property type="molecule type" value="Genomic_DNA"/>
</dbReference>
<feature type="signal peptide" evidence="5">
    <location>
        <begin position="1"/>
        <end position="20"/>
    </location>
</feature>
<evidence type="ECO:0000256" key="2">
    <source>
        <dbReference type="ARBA" id="ARBA00022448"/>
    </source>
</evidence>
<reference evidence="6 7" key="1">
    <citation type="journal article" date="2015" name="J. Biotechnol.">
        <title>Complete genome sequence of Paenibacillus beijingensis 7188(T) (=DSM 24997(T)), a novel rhizobacterium from jujube garden soil.</title>
        <authorList>
            <person name="Kwak Y."/>
            <person name="Shin J.H."/>
        </authorList>
    </citation>
    <scope>NUCLEOTIDE SEQUENCE [LARGE SCALE GENOMIC DNA]</scope>
    <source>
        <strain evidence="6 7">DSM 24997</strain>
    </source>
</reference>
<dbReference type="OrthoDB" id="9808332at2"/>
<sequence length="455" mass="48532">MANKLWSLGLSVTLVGGLLAGCGSSGGNSAGNSAESSSGSAEQSNASSQTSNQSETSGSQAASGGKVKIVFGQGADQTEGTKKLIAAFEAKHPEIEVEVREFPNDSSQMHDQLVTILSGKSSELDVVNLDVTWPAEFAQAGFLQPLDRQIQKDGIDTSQYLEGGVNAGYYNGQQWALPRYNNAGLLYYRTDIVKEVPKTWDELLKQAEQLKGKGGTQYGFVTQGKQYEGLAVGFTELVSAYGGTILDDKGNVAVNSPEALKGLKKQIELLNSPAVPSNINTFTEKETLTAFIEGSAVFARHWPALYAQANDPSKSKIVGKVGIAPLPAGDARSAAALGGWLAAVSKYSAHPQESWEFLKFLISEEGEKIIAVNSTQTPTYLKLFDDPEVQKASPLYANRDFMNGLSSAVPRTITPQYAKISGLIQVEVSKAVAGQQTPEQTLANLEKEIKQAVSQ</sequence>